<organism evidence="6 7">
    <name type="scientific">Paenibacillus odorifer</name>
    <dbReference type="NCBI Taxonomy" id="189426"/>
    <lineage>
        <taxon>Bacteria</taxon>
        <taxon>Bacillati</taxon>
        <taxon>Bacillota</taxon>
        <taxon>Bacilli</taxon>
        <taxon>Bacillales</taxon>
        <taxon>Paenibacillaceae</taxon>
        <taxon>Paenibacillus</taxon>
    </lineage>
</organism>
<evidence type="ECO:0000313" key="7">
    <source>
        <dbReference type="Proteomes" id="UP000187425"/>
    </source>
</evidence>
<feature type="transmembrane region" description="Helical" evidence="4">
    <location>
        <begin position="18"/>
        <end position="37"/>
    </location>
</feature>
<evidence type="ECO:0000256" key="3">
    <source>
        <dbReference type="ARBA" id="ARBA00023163"/>
    </source>
</evidence>
<evidence type="ECO:0000259" key="5">
    <source>
        <dbReference type="PROSITE" id="PS01124"/>
    </source>
</evidence>
<dbReference type="PANTHER" id="PTHR43280">
    <property type="entry name" value="ARAC-FAMILY TRANSCRIPTIONAL REGULATOR"/>
    <property type="match status" value="1"/>
</dbReference>
<dbReference type="PROSITE" id="PS00041">
    <property type="entry name" value="HTH_ARAC_FAMILY_1"/>
    <property type="match status" value="1"/>
</dbReference>
<dbReference type="Proteomes" id="UP000187425">
    <property type="component" value="Unassembled WGS sequence"/>
</dbReference>
<dbReference type="SMART" id="SM00342">
    <property type="entry name" value="HTH_ARAC"/>
    <property type="match status" value="1"/>
</dbReference>
<name>A0A1R0ZH30_9BACL</name>
<protein>
    <submittedName>
        <fullName evidence="6">AraC family transcriptional regulator</fullName>
    </submittedName>
</protein>
<keyword evidence="4" id="KW-0472">Membrane</keyword>
<dbReference type="SUPFAM" id="SSF46689">
    <property type="entry name" value="Homeodomain-like"/>
    <property type="match status" value="1"/>
</dbReference>
<feature type="domain" description="HTH araC/xylS-type" evidence="5">
    <location>
        <begin position="667"/>
        <end position="766"/>
    </location>
</feature>
<dbReference type="GO" id="GO:0003700">
    <property type="term" value="F:DNA-binding transcription factor activity"/>
    <property type="evidence" value="ECO:0007669"/>
    <property type="project" value="InterPro"/>
</dbReference>
<dbReference type="InterPro" id="IPR009057">
    <property type="entry name" value="Homeodomain-like_sf"/>
</dbReference>
<dbReference type="InterPro" id="IPR020449">
    <property type="entry name" value="Tscrpt_reg_AraC-type_HTH"/>
</dbReference>
<gene>
    <name evidence="6" type="ORF">BSK65_13055</name>
</gene>
<dbReference type="PANTHER" id="PTHR43280:SF10">
    <property type="entry name" value="REGULATORY PROTEIN POCR"/>
    <property type="match status" value="1"/>
</dbReference>
<dbReference type="PROSITE" id="PS01124">
    <property type="entry name" value="HTH_ARAC_FAMILY_2"/>
    <property type="match status" value="1"/>
</dbReference>
<dbReference type="EMBL" id="MPTW01000006">
    <property type="protein sequence ID" value="OME69853.1"/>
    <property type="molecule type" value="Genomic_DNA"/>
</dbReference>
<keyword evidence="2" id="KW-0238">DNA-binding</keyword>
<dbReference type="AlphaFoldDB" id="A0A1R0ZH30"/>
<dbReference type="InterPro" id="IPR018060">
    <property type="entry name" value="HTH_AraC"/>
</dbReference>
<reference evidence="6 7" key="1">
    <citation type="submission" date="2016-11" db="EMBL/GenBank/DDBJ databases">
        <title>Paenibacillus species isolates.</title>
        <authorList>
            <person name="Beno S.M."/>
        </authorList>
    </citation>
    <scope>NUCLEOTIDE SEQUENCE [LARGE SCALE GENOMIC DNA]</scope>
    <source>
        <strain evidence="6 7">FSL H7-0443</strain>
    </source>
</reference>
<dbReference type="InterPro" id="IPR018062">
    <property type="entry name" value="HTH_AraC-typ_CS"/>
</dbReference>
<comment type="caution">
    <text evidence="6">The sequence shown here is derived from an EMBL/GenBank/DDBJ whole genome shotgun (WGS) entry which is preliminary data.</text>
</comment>
<keyword evidence="1" id="KW-0805">Transcription regulation</keyword>
<dbReference type="Gene3D" id="1.10.10.60">
    <property type="entry name" value="Homeodomain-like"/>
    <property type="match status" value="2"/>
</dbReference>
<accession>A0A1R0ZH30</accession>
<keyword evidence="4" id="KW-0812">Transmembrane</keyword>
<dbReference type="PRINTS" id="PR00032">
    <property type="entry name" value="HTHARAC"/>
</dbReference>
<evidence type="ECO:0000313" key="6">
    <source>
        <dbReference type="EMBL" id="OME69853.1"/>
    </source>
</evidence>
<dbReference type="GO" id="GO:0043565">
    <property type="term" value="F:sequence-specific DNA binding"/>
    <property type="evidence" value="ECO:0007669"/>
    <property type="project" value="InterPro"/>
</dbReference>
<dbReference type="Pfam" id="PF12833">
    <property type="entry name" value="HTH_18"/>
    <property type="match status" value="1"/>
</dbReference>
<dbReference type="Pfam" id="PF17853">
    <property type="entry name" value="GGDEF_2"/>
    <property type="match status" value="1"/>
</dbReference>
<proteinExistence type="predicted"/>
<keyword evidence="4" id="KW-1133">Transmembrane helix</keyword>
<evidence type="ECO:0000256" key="1">
    <source>
        <dbReference type="ARBA" id="ARBA00023015"/>
    </source>
</evidence>
<evidence type="ECO:0000256" key="4">
    <source>
        <dbReference type="SAM" id="Phobius"/>
    </source>
</evidence>
<evidence type="ECO:0000256" key="2">
    <source>
        <dbReference type="ARBA" id="ARBA00023125"/>
    </source>
</evidence>
<keyword evidence="3" id="KW-0804">Transcription</keyword>
<dbReference type="InterPro" id="IPR041522">
    <property type="entry name" value="CdaR_GGDEF"/>
</dbReference>
<sequence>MRGGVTTLKYSNIFRKFLISYVVILVIPSIGGYMSYLTSISVTESISIENGVTQLQKSQEILERRMAEVEGFTRQLAVNQELNVLMNERDNETNVYGIWRTMRNVLTFGQTNDFLQNYYIYLANYNLILTPGSSYRPEHYYSNFNYKDLSLQDWTKEVLEKTHRSEIKPLSDYVSRGMQTSVITYMQSLPLDSFNDSSPAVAVVIIDEKIISSLLSGLTERYGGWVHISDAEGNTIVLQGSDEQKMAHMTADSDFDKNKVSQFYEDDLVITTRSDSNGWVYQTGIPRHILMENANKIKQMSIQITGGTLLIGLIVGLILAYRNSAPINHMLSVMKEQFGKEEASAKNEFDFLSGNIANMITKNKLLETELNRQLPLVRDAFLKRLLAGEFKTHDEILTAAEQVGINLKQNTGYVGIVQINGYAGMDSVEILNELNASRLLLKQSLSDLGVDVLMTDMGSDKVVTLFFSKEEETDKAYEAENITNILENLAQYVFNEYRITTQGGFGDLFTEITEVSLSFDQAKQALEYAVYMNKKGIVWSSEAQNENTTYYYPLDTEQRLISTIRAGELEEAKRIVRAIVAQNMEQRELSMEMKQQLVGEIKGTFLKLLDQKAFTEYPDIESVKRRVIDIGSSERLEMIQTEFFVIMEELCGLIANKKKDVHIQIIKQIKEYTVENYSDTELSLYRVAEQVERPEKYISQLFKEVTGVNFSDHLIKVRMDQAVILLKDSRYTVDEIAMRVGYNSSHSFRRAFKRLIGVSPSAYRQSIDE</sequence>